<evidence type="ECO:0000313" key="2">
    <source>
        <dbReference type="Proteomes" id="UP000663842"/>
    </source>
</evidence>
<dbReference type="AlphaFoldDB" id="A0A819XU43"/>
<dbReference type="Gene3D" id="3.30.70.270">
    <property type="match status" value="1"/>
</dbReference>
<name>A0A819XU43_9BILA</name>
<dbReference type="InterPro" id="IPR050951">
    <property type="entry name" value="Retrovirus_Pol_polyprotein"/>
</dbReference>
<dbReference type="Gene3D" id="3.10.10.10">
    <property type="entry name" value="HIV Type 1 Reverse Transcriptase, subunit A, domain 1"/>
    <property type="match status" value="1"/>
</dbReference>
<evidence type="ECO:0000313" key="1">
    <source>
        <dbReference type="EMBL" id="CAF4147011.1"/>
    </source>
</evidence>
<dbReference type="PANTHER" id="PTHR37984:SF5">
    <property type="entry name" value="PROTEIN NYNRIN-LIKE"/>
    <property type="match status" value="1"/>
</dbReference>
<dbReference type="InterPro" id="IPR043502">
    <property type="entry name" value="DNA/RNA_pol_sf"/>
</dbReference>
<dbReference type="PANTHER" id="PTHR37984">
    <property type="entry name" value="PROTEIN CBG26694"/>
    <property type="match status" value="1"/>
</dbReference>
<proteinExistence type="predicted"/>
<sequence length="454" mass="53186">MLLHEYQVCQAFLTLIRRSTLKNNDLQKHLRAECYSDQIRKQILDSTIHIENPKHRLAIQDILWRNKILFDPIPSTINIPPQSTIKTGDHPHIYSKQYPASHKHKDQDIKFQETQKLLERGQIEESTSPWSSPIVLVKKKDKTMQFCIDYRRLNAVTIKDAFPLSRINEIFYQLSDGIYYTKFDVKSDKCEIARTETDYLGHNIKHDEIRLSPNNVNGLLNTRLPETPDEAYKWNNYLNGVKFIWETDYKALTQLNQKVQINKRCERWRLKILEYDFKVKYIPSLTNSMPDYLSRSPVDDAEEEPDEISIFTSKSTQTDSDFINYHLSIVTAVQTRAMKFRNEVLNDTEDSTKVISDSLNTSIEENRIIPFSMEQLGQAQQNDSYAKNIPSNIKNSKNYTVKDDILMRRSNSSIHYVPQCDLRRTILHIYHDTAANGAHFGRNKTLHKIKQCHF</sequence>
<dbReference type="InterPro" id="IPR043128">
    <property type="entry name" value="Rev_trsase/Diguanyl_cyclase"/>
</dbReference>
<comment type="caution">
    <text evidence="1">The sequence shown here is derived from an EMBL/GenBank/DDBJ whole genome shotgun (WGS) entry which is preliminary data.</text>
</comment>
<protein>
    <submittedName>
        <fullName evidence="1">Uncharacterized protein</fullName>
    </submittedName>
</protein>
<dbReference type="EMBL" id="CAJOBF010004635">
    <property type="protein sequence ID" value="CAF4147011.1"/>
    <property type="molecule type" value="Genomic_DNA"/>
</dbReference>
<reference evidence="1" key="1">
    <citation type="submission" date="2021-02" db="EMBL/GenBank/DDBJ databases">
        <authorList>
            <person name="Nowell W R."/>
        </authorList>
    </citation>
    <scope>NUCLEOTIDE SEQUENCE</scope>
</reference>
<dbReference type="Gene3D" id="1.10.340.70">
    <property type="match status" value="1"/>
</dbReference>
<gene>
    <name evidence="1" type="ORF">UXM345_LOCUS24900</name>
</gene>
<accession>A0A819XU43</accession>
<organism evidence="1 2">
    <name type="scientific">Rotaria magnacalcarata</name>
    <dbReference type="NCBI Taxonomy" id="392030"/>
    <lineage>
        <taxon>Eukaryota</taxon>
        <taxon>Metazoa</taxon>
        <taxon>Spiralia</taxon>
        <taxon>Gnathifera</taxon>
        <taxon>Rotifera</taxon>
        <taxon>Eurotatoria</taxon>
        <taxon>Bdelloidea</taxon>
        <taxon>Philodinida</taxon>
        <taxon>Philodinidae</taxon>
        <taxon>Rotaria</taxon>
    </lineage>
</organism>
<dbReference type="SUPFAM" id="SSF56672">
    <property type="entry name" value="DNA/RNA polymerases"/>
    <property type="match status" value="1"/>
</dbReference>
<dbReference type="Proteomes" id="UP000663842">
    <property type="component" value="Unassembled WGS sequence"/>
</dbReference>